<sequence>MSESAELDQDRPKKLIKVNVDREVPEDKIRIWLKHIVDKVYAEMPPLEYGDIEIVVMMDFSKSVNMTKELKKMIMETLEDELLR</sequence>
<protein>
    <submittedName>
        <fullName evidence="1">Uncharacterized protein</fullName>
    </submittedName>
</protein>
<dbReference type="Proteomes" id="UP001152747">
    <property type="component" value="Unassembled WGS sequence"/>
</dbReference>
<reference evidence="1" key="1">
    <citation type="submission" date="2022-11" db="EMBL/GenBank/DDBJ databases">
        <authorList>
            <person name="Kikuchi T."/>
        </authorList>
    </citation>
    <scope>NUCLEOTIDE SEQUENCE</scope>
    <source>
        <strain evidence="1">PS1010</strain>
    </source>
</reference>
<comment type="caution">
    <text evidence="1">The sequence shown here is derived from an EMBL/GenBank/DDBJ whole genome shotgun (WGS) entry which is preliminary data.</text>
</comment>
<gene>
    <name evidence="1" type="ORF">CAMP_LOCUS8053</name>
</gene>
<proteinExistence type="predicted"/>
<dbReference type="AlphaFoldDB" id="A0A9P1IJU4"/>
<dbReference type="EMBL" id="CANHGI010000003">
    <property type="protein sequence ID" value="CAI5445416.1"/>
    <property type="molecule type" value="Genomic_DNA"/>
</dbReference>
<keyword evidence="2" id="KW-1185">Reference proteome</keyword>
<name>A0A9P1IJU4_9PELO</name>
<dbReference type="OrthoDB" id="5821826at2759"/>
<evidence type="ECO:0000313" key="1">
    <source>
        <dbReference type="EMBL" id="CAI5445416.1"/>
    </source>
</evidence>
<evidence type="ECO:0000313" key="2">
    <source>
        <dbReference type="Proteomes" id="UP001152747"/>
    </source>
</evidence>
<accession>A0A9P1IJU4</accession>
<organism evidence="1 2">
    <name type="scientific">Caenorhabditis angaria</name>
    <dbReference type="NCBI Taxonomy" id="860376"/>
    <lineage>
        <taxon>Eukaryota</taxon>
        <taxon>Metazoa</taxon>
        <taxon>Ecdysozoa</taxon>
        <taxon>Nematoda</taxon>
        <taxon>Chromadorea</taxon>
        <taxon>Rhabditida</taxon>
        <taxon>Rhabditina</taxon>
        <taxon>Rhabditomorpha</taxon>
        <taxon>Rhabditoidea</taxon>
        <taxon>Rhabditidae</taxon>
        <taxon>Peloderinae</taxon>
        <taxon>Caenorhabditis</taxon>
    </lineage>
</organism>